<dbReference type="AlphaFoldDB" id="A0AAW8ND49"/>
<dbReference type="GeneID" id="97424654"/>
<reference evidence="2" key="1">
    <citation type="submission" date="2023-07" db="EMBL/GenBank/DDBJ databases">
        <title>Sorghum-associated microbial communities from plants grown in Nebraska, USA.</title>
        <authorList>
            <person name="Schachtman D."/>
        </authorList>
    </citation>
    <scope>NUCLEOTIDE SEQUENCE</scope>
    <source>
        <strain evidence="2">BE261</strain>
    </source>
</reference>
<evidence type="ECO:0000259" key="1">
    <source>
        <dbReference type="Pfam" id="PF09414"/>
    </source>
</evidence>
<dbReference type="SUPFAM" id="SSF56091">
    <property type="entry name" value="DNA ligase/mRNA capping enzyme, catalytic domain"/>
    <property type="match status" value="1"/>
</dbReference>
<sequence>MKVEFKEWPKTPRLFREIVVTEKLDGTNAAVQILELATLDHIVKADGTVELYDPQPIAVVDGFAVYAQSRNRLIFPGKTTDNYGFAGWVENNAASLVEDLGEGIHYGEWWGQGVARKYNAKVKTFSLFNVARYADVTFTTPNLGIVPVLYEGENNTAAIEAALTLLGAGGSVASPGFMNPEGVIVFHSASRQVFKVTLDSNDQGKWQAAA</sequence>
<dbReference type="Proteomes" id="UP001262032">
    <property type="component" value="Unassembled WGS sequence"/>
</dbReference>
<comment type="caution">
    <text evidence="2">The sequence shown here is derived from an EMBL/GenBank/DDBJ whole genome shotgun (WGS) entry which is preliminary data.</text>
</comment>
<proteinExistence type="predicted"/>
<name>A0AAW8ND49_PSEOX</name>
<dbReference type="RefSeq" id="WP_310114802.1">
    <property type="nucleotide sequence ID" value="NZ_JAVDTN010000032.1"/>
</dbReference>
<protein>
    <recommendedName>
        <fullName evidence="1">RNA ligase domain-containing protein</fullName>
    </recommendedName>
</protein>
<evidence type="ECO:0000313" key="3">
    <source>
        <dbReference type="Proteomes" id="UP001262032"/>
    </source>
</evidence>
<dbReference type="Pfam" id="PF09414">
    <property type="entry name" value="RNA_ligase"/>
    <property type="match status" value="1"/>
</dbReference>
<evidence type="ECO:0000313" key="2">
    <source>
        <dbReference type="EMBL" id="MDR7164805.1"/>
    </source>
</evidence>
<accession>A0AAW8ND49</accession>
<organism evidence="2 3">
    <name type="scientific">Pseudarthrobacter oxydans</name>
    <name type="common">Arthrobacter oxydans</name>
    <dbReference type="NCBI Taxonomy" id="1671"/>
    <lineage>
        <taxon>Bacteria</taxon>
        <taxon>Bacillati</taxon>
        <taxon>Actinomycetota</taxon>
        <taxon>Actinomycetes</taxon>
        <taxon>Micrococcales</taxon>
        <taxon>Micrococcaceae</taxon>
        <taxon>Pseudarthrobacter</taxon>
    </lineage>
</organism>
<dbReference type="EMBL" id="JAVDWN010000010">
    <property type="protein sequence ID" value="MDR7164805.1"/>
    <property type="molecule type" value="Genomic_DNA"/>
</dbReference>
<dbReference type="InterPro" id="IPR021122">
    <property type="entry name" value="RNA_ligase_dom_REL/Rnl2"/>
</dbReference>
<feature type="domain" description="RNA ligase" evidence="1">
    <location>
        <begin position="16"/>
        <end position="196"/>
    </location>
</feature>
<gene>
    <name evidence="2" type="ORF">J2X12_002843</name>
</gene>